<gene>
    <name evidence="2" type="ORF">SAMN04489764_3892</name>
</gene>
<keyword evidence="3" id="KW-1185">Reference proteome</keyword>
<dbReference type="GO" id="GO:0016787">
    <property type="term" value="F:hydrolase activity"/>
    <property type="evidence" value="ECO:0007669"/>
    <property type="project" value="InterPro"/>
</dbReference>
<organism evidence="2 3">
    <name type="scientific">Thermostaphylospora chromogena</name>
    <dbReference type="NCBI Taxonomy" id="35622"/>
    <lineage>
        <taxon>Bacteria</taxon>
        <taxon>Bacillati</taxon>
        <taxon>Actinomycetota</taxon>
        <taxon>Actinomycetes</taxon>
        <taxon>Streptosporangiales</taxon>
        <taxon>Thermomonosporaceae</taxon>
        <taxon>Thermostaphylospora</taxon>
    </lineage>
</organism>
<dbReference type="RefSeq" id="WP_093260765.1">
    <property type="nucleotide sequence ID" value="NZ_FNKK01000002.1"/>
</dbReference>
<name>A0A1H1GXN3_9ACTN</name>
<accession>A0A1H1GXN3</accession>
<dbReference type="SUPFAM" id="SSF51556">
    <property type="entry name" value="Metallo-dependent hydrolases"/>
    <property type="match status" value="1"/>
</dbReference>
<evidence type="ECO:0000313" key="2">
    <source>
        <dbReference type="EMBL" id="SDR17863.1"/>
    </source>
</evidence>
<proteinExistence type="predicted"/>
<dbReference type="OrthoDB" id="8244441at2"/>
<dbReference type="EMBL" id="FNKK01000002">
    <property type="protein sequence ID" value="SDR17863.1"/>
    <property type="molecule type" value="Genomic_DNA"/>
</dbReference>
<dbReference type="PANTHER" id="PTHR43383">
    <property type="entry name" value="NODULIN 6"/>
    <property type="match status" value="1"/>
</dbReference>
<dbReference type="AlphaFoldDB" id="A0A1H1GXN3"/>
<feature type="domain" description="Amidohydrolase-related" evidence="1">
    <location>
        <begin position="122"/>
        <end position="388"/>
    </location>
</feature>
<dbReference type="InterPro" id="IPR006680">
    <property type="entry name" value="Amidohydro-rel"/>
</dbReference>
<dbReference type="Gene3D" id="3.20.20.140">
    <property type="entry name" value="Metal-dependent hydrolases"/>
    <property type="match status" value="1"/>
</dbReference>
<dbReference type="InterPro" id="IPR032466">
    <property type="entry name" value="Metal_Hydrolase"/>
</dbReference>
<sequence length="388" mass="41023">MPGTVLDGVAERLPAAVREALLAPLVDHHCHGVRRDDLDRDAFEIAMTEAGTPAPPGATHFDTPLGLAIRRWCAPVLGLPPHAAPDDYLARRAELGAAEANRRLLTAAGVAAFLVDTGLDDAGLLSAAEMAAACGAQARKIVRLERVEQRVVAGGPDAAAYADRLADELAAATADAVGIKSIAAYRHGLDLDPARPSRREVVAAAGRRLADPGGRLADPVLLRHLLWAGVDAVRERGLPLQFHCGFGDTDVVLHRADPALLTGFIRAVAPCGVPVVLLHCYPYHRQAAYLAAVYPHVYADVGLALTHTAAGSPAVLGELLELAPFHKQMYSSDCYGLAEACHLGALYHRRGLAAALAARIEAGEWSAADAARIARMIGSENARRVYRL</sequence>
<evidence type="ECO:0000313" key="3">
    <source>
        <dbReference type="Proteomes" id="UP000217103"/>
    </source>
</evidence>
<evidence type="ECO:0000259" key="1">
    <source>
        <dbReference type="Pfam" id="PF04909"/>
    </source>
</evidence>
<dbReference type="Pfam" id="PF04909">
    <property type="entry name" value="Amidohydro_2"/>
    <property type="match status" value="1"/>
</dbReference>
<dbReference type="Proteomes" id="UP000217103">
    <property type="component" value="Unassembled WGS sequence"/>
</dbReference>
<dbReference type="STRING" id="35622.SAMN04489764_3892"/>
<dbReference type="PANTHER" id="PTHR43383:SF2">
    <property type="entry name" value="AMIDOHYDROLASE 2 FAMILY PROTEIN"/>
    <property type="match status" value="1"/>
</dbReference>
<protein>
    <recommendedName>
        <fullName evidence="1">Amidohydrolase-related domain-containing protein</fullName>
    </recommendedName>
</protein>
<reference evidence="2 3" key="1">
    <citation type="submission" date="2016-10" db="EMBL/GenBank/DDBJ databases">
        <authorList>
            <person name="de Groot N.N."/>
        </authorList>
    </citation>
    <scope>NUCLEOTIDE SEQUENCE [LARGE SCALE GENOMIC DNA]</scope>
    <source>
        <strain evidence="2 3">DSM 43794</strain>
    </source>
</reference>